<name>A0A016WCK3_9BILA</name>
<keyword evidence="3" id="KW-1185">Reference proteome</keyword>
<dbReference type="EMBL" id="JARK01000462">
    <property type="protein sequence ID" value="EYC36743.1"/>
    <property type="molecule type" value="Genomic_DNA"/>
</dbReference>
<organism evidence="2 3">
    <name type="scientific">Ancylostoma ceylanicum</name>
    <dbReference type="NCBI Taxonomy" id="53326"/>
    <lineage>
        <taxon>Eukaryota</taxon>
        <taxon>Metazoa</taxon>
        <taxon>Ecdysozoa</taxon>
        <taxon>Nematoda</taxon>
        <taxon>Chromadorea</taxon>
        <taxon>Rhabditida</taxon>
        <taxon>Rhabditina</taxon>
        <taxon>Rhabditomorpha</taxon>
        <taxon>Strongyloidea</taxon>
        <taxon>Ancylostomatidae</taxon>
        <taxon>Ancylostomatinae</taxon>
        <taxon>Ancylostoma</taxon>
    </lineage>
</organism>
<gene>
    <name evidence="2" type="primary">Acey_s0862.g2746</name>
    <name evidence="2" type="ORF">Y032_0862g2746</name>
</gene>
<accession>A0A016WCK3</accession>
<sequence>MTDANGRFASAEPQRRTRTNAPQPPGHSVEGERTRRSRWATAAHADERAATAGPQRRTRTNAARPPGHSGGREQTRRDRRGQLRGIVLGE</sequence>
<protein>
    <submittedName>
        <fullName evidence="2">Uncharacterized protein</fullName>
    </submittedName>
</protein>
<comment type="caution">
    <text evidence="2">The sequence shown here is derived from an EMBL/GenBank/DDBJ whole genome shotgun (WGS) entry which is preliminary data.</text>
</comment>
<dbReference type="AlphaFoldDB" id="A0A016WCK3"/>
<evidence type="ECO:0000313" key="2">
    <source>
        <dbReference type="EMBL" id="EYC36743.1"/>
    </source>
</evidence>
<proteinExistence type="predicted"/>
<evidence type="ECO:0000313" key="3">
    <source>
        <dbReference type="Proteomes" id="UP000024635"/>
    </source>
</evidence>
<dbReference type="Proteomes" id="UP000024635">
    <property type="component" value="Unassembled WGS sequence"/>
</dbReference>
<feature type="region of interest" description="Disordered" evidence="1">
    <location>
        <begin position="1"/>
        <end position="90"/>
    </location>
</feature>
<reference evidence="3" key="1">
    <citation type="journal article" date="2015" name="Nat. Genet.">
        <title>The genome and transcriptome of the zoonotic hookworm Ancylostoma ceylanicum identify infection-specific gene families.</title>
        <authorList>
            <person name="Schwarz E.M."/>
            <person name="Hu Y."/>
            <person name="Antoshechkin I."/>
            <person name="Miller M.M."/>
            <person name="Sternberg P.W."/>
            <person name="Aroian R.V."/>
        </authorList>
    </citation>
    <scope>NUCLEOTIDE SEQUENCE</scope>
    <source>
        <strain evidence="3">HY135</strain>
    </source>
</reference>
<evidence type="ECO:0000256" key="1">
    <source>
        <dbReference type="SAM" id="MobiDB-lite"/>
    </source>
</evidence>